<dbReference type="RefSeq" id="XP_009057228.1">
    <property type="nucleotide sequence ID" value="XM_009058980.1"/>
</dbReference>
<gene>
    <name evidence="1" type="ORF">LOTGIDRAFT_73113</name>
</gene>
<keyword evidence="2" id="KW-1185">Reference proteome</keyword>
<accession>V4AAA0</accession>
<dbReference type="HOGENOM" id="CLU_954897_0_0_1"/>
<sequence length="324" mass="34443">CKPCPEGYYCFLNSTDYLDKPCPVGHYCPANTERPDQFPCSPGTFNPAEKQTNKTACLSSTFTPAFCPNGTYSNQTGLVKSSDCSQCLPGYYCNGFASAKTLCPEGFYCPNGTGHDWQACPSGSYSNIKGLRTSLECNSFIGSICPAGHYCPEGTDYPIGCPAGSYQDLTNMKDCKDCPAGYYCYGNTTYYTPNSCPEGFYCPENTTDPNQYPCPPGTFNNKTEQTVLGSCLPCIPGKYCQGTGNINPTSYCSAGWYCTGGALESQNDCTVGHYCPVGTSEPLPCSNGTFSPNTNLASESECSACTGGFYCNGTGLIAVSGPCD</sequence>
<name>V4AAA0_LOTGI</name>
<feature type="non-terminal residue" evidence="1">
    <location>
        <position position="1"/>
    </location>
</feature>
<dbReference type="EMBL" id="KB202163">
    <property type="protein sequence ID" value="ESO92000.1"/>
    <property type="molecule type" value="Genomic_DNA"/>
</dbReference>
<dbReference type="CTD" id="20252071"/>
<evidence type="ECO:0000313" key="2">
    <source>
        <dbReference type="Proteomes" id="UP000030746"/>
    </source>
</evidence>
<organism evidence="1 2">
    <name type="scientific">Lottia gigantea</name>
    <name type="common">Giant owl limpet</name>
    <dbReference type="NCBI Taxonomy" id="225164"/>
    <lineage>
        <taxon>Eukaryota</taxon>
        <taxon>Metazoa</taxon>
        <taxon>Spiralia</taxon>
        <taxon>Lophotrochozoa</taxon>
        <taxon>Mollusca</taxon>
        <taxon>Gastropoda</taxon>
        <taxon>Patellogastropoda</taxon>
        <taxon>Lottioidea</taxon>
        <taxon>Lottiidae</taxon>
        <taxon>Lottia</taxon>
    </lineage>
</organism>
<dbReference type="AlphaFoldDB" id="V4AAA0"/>
<protein>
    <recommendedName>
        <fullName evidence="3">Tyrosine-protein kinase ephrin type A/B receptor-like domain-containing protein</fullName>
    </recommendedName>
</protein>
<dbReference type="PANTHER" id="PTHR46104">
    <property type="entry name" value="GENE 9195-RELATED-RELATED"/>
    <property type="match status" value="1"/>
</dbReference>
<dbReference type="STRING" id="225164.V4AAA0"/>
<dbReference type="KEGG" id="lgi:LOTGIDRAFT_73113"/>
<evidence type="ECO:0000313" key="1">
    <source>
        <dbReference type="EMBL" id="ESO92000.1"/>
    </source>
</evidence>
<dbReference type="OMA" id="TERECGA"/>
<dbReference type="InterPro" id="IPR009030">
    <property type="entry name" value="Growth_fac_rcpt_cys_sf"/>
</dbReference>
<dbReference type="SUPFAM" id="SSF57184">
    <property type="entry name" value="Growth factor receptor domain"/>
    <property type="match status" value="1"/>
</dbReference>
<dbReference type="OrthoDB" id="413581at2759"/>
<reference evidence="1 2" key="1">
    <citation type="journal article" date="2013" name="Nature">
        <title>Insights into bilaterian evolution from three spiralian genomes.</title>
        <authorList>
            <person name="Simakov O."/>
            <person name="Marletaz F."/>
            <person name="Cho S.J."/>
            <person name="Edsinger-Gonzales E."/>
            <person name="Havlak P."/>
            <person name="Hellsten U."/>
            <person name="Kuo D.H."/>
            <person name="Larsson T."/>
            <person name="Lv J."/>
            <person name="Arendt D."/>
            <person name="Savage R."/>
            <person name="Osoegawa K."/>
            <person name="de Jong P."/>
            <person name="Grimwood J."/>
            <person name="Chapman J.A."/>
            <person name="Shapiro H."/>
            <person name="Aerts A."/>
            <person name="Otillar R.P."/>
            <person name="Terry A.Y."/>
            <person name="Boore J.L."/>
            <person name="Grigoriev I.V."/>
            <person name="Lindberg D.R."/>
            <person name="Seaver E.C."/>
            <person name="Weisblat D.A."/>
            <person name="Putnam N.H."/>
            <person name="Rokhsar D.S."/>
        </authorList>
    </citation>
    <scope>NUCLEOTIDE SEQUENCE [LARGE SCALE GENOMIC DNA]</scope>
</reference>
<proteinExistence type="predicted"/>
<feature type="non-terminal residue" evidence="1">
    <location>
        <position position="324"/>
    </location>
</feature>
<dbReference type="SMART" id="SM01411">
    <property type="entry name" value="Ephrin_rec_like"/>
    <property type="match status" value="5"/>
</dbReference>
<dbReference type="Proteomes" id="UP000030746">
    <property type="component" value="Unassembled WGS sequence"/>
</dbReference>
<dbReference type="PANTHER" id="PTHR46104:SF1">
    <property type="entry name" value="GENE 9195-RELATED"/>
    <property type="match status" value="1"/>
</dbReference>
<evidence type="ECO:0008006" key="3">
    <source>
        <dbReference type="Google" id="ProtNLM"/>
    </source>
</evidence>
<dbReference type="GeneID" id="20252071"/>
<dbReference type="Gene3D" id="2.10.50.10">
    <property type="entry name" value="Tumor Necrosis Factor Receptor, subunit A, domain 2"/>
    <property type="match status" value="3"/>
</dbReference>